<proteinExistence type="predicted"/>
<evidence type="ECO:0000259" key="3">
    <source>
        <dbReference type="Pfam" id="PF13581"/>
    </source>
</evidence>
<reference evidence="4 5" key="1">
    <citation type="submission" date="2024-10" db="EMBL/GenBank/DDBJ databases">
        <title>The Natural Products Discovery Center: Release of the First 8490 Sequenced Strains for Exploring Actinobacteria Biosynthetic Diversity.</title>
        <authorList>
            <person name="Kalkreuter E."/>
            <person name="Kautsar S.A."/>
            <person name="Yang D."/>
            <person name="Bader C.D."/>
            <person name="Teijaro C.N."/>
            <person name="Fluegel L."/>
            <person name="Davis C.M."/>
            <person name="Simpson J.R."/>
            <person name="Lauterbach L."/>
            <person name="Steele A.D."/>
            <person name="Gui C."/>
            <person name="Meng S."/>
            <person name="Li G."/>
            <person name="Viehrig K."/>
            <person name="Ye F."/>
            <person name="Su P."/>
            <person name="Kiefer A.F."/>
            <person name="Nichols A."/>
            <person name="Cepeda A.J."/>
            <person name="Yan W."/>
            <person name="Fan B."/>
            <person name="Jiang Y."/>
            <person name="Adhikari A."/>
            <person name="Zheng C.-J."/>
            <person name="Schuster L."/>
            <person name="Cowan T.M."/>
            <person name="Smanski M.J."/>
            <person name="Chevrette M.G."/>
            <person name="De Carvalho L.P.S."/>
            <person name="Shen B."/>
        </authorList>
    </citation>
    <scope>NUCLEOTIDE SEQUENCE [LARGE SCALE GENOMIC DNA]</scope>
    <source>
        <strain evidence="4 5">NPDC053399</strain>
    </source>
</reference>
<feature type="compositionally biased region" description="Basic and acidic residues" evidence="2">
    <location>
        <begin position="74"/>
        <end position="85"/>
    </location>
</feature>
<dbReference type="GO" id="GO:0005524">
    <property type="term" value="F:ATP binding"/>
    <property type="evidence" value="ECO:0007669"/>
    <property type="project" value="UniProtKB-KW"/>
</dbReference>
<dbReference type="InterPro" id="IPR003594">
    <property type="entry name" value="HATPase_dom"/>
</dbReference>
<gene>
    <name evidence="4" type="ORF">ACIGXA_06295</name>
</gene>
<accession>A0ABW8C116</accession>
<dbReference type="CDD" id="cd16936">
    <property type="entry name" value="HATPase_RsbW-like"/>
    <property type="match status" value="1"/>
</dbReference>
<dbReference type="Pfam" id="PF13581">
    <property type="entry name" value="HATPase_c_2"/>
    <property type="match status" value="1"/>
</dbReference>
<protein>
    <submittedName>
        <fullName evidence="4">ATP-binding protein</fullName>
    </submittedName>
</protein>
<comment type="caution">
    <text evidence="4">The sequence shown here is derived from an EMBL/GenBank/DDBJ whole genome shotgun (WGS) entry which is preliminary data.</text>
</comment>
<keyword evidence="1" id="KW-0418">Kinase</keyword>
<name>A0ABW8C116_9ACTN</name>
<evidence type="ECO:0000313" key="5">
    <source>
        <dbReference type="Proteomes" id="UP001614394"/>
    </source>
</evidence>
<evidence type="ECO:0000313" key="4">
    <source>
        <dbReference type="EMBL" id="MFI9100115.1"/>
    </source>
</evidence>
<dbReference type="Gene3D" id="3.30.565.10">
    <property type="entry name" value="Histidine kinase-like ATPase, C-terminal domain"/>
    <property type="match status" value="1"/>
</dbReference>
<evidence type="ECO:0000256" key="2">
    <source>
        <dbReference type="SAM" id="MobiDB-lite"/>
    </source>
</evidence>
<dbReference type="Proteomes" id="UP001614394">
    <property type="component" value="Unassembled WGS sequence"/>
</dbReference>
<feature type="region of interest" description="Disordered" evidence="2">
    <location>
        <begin position="22"/>
        <end position="86"/>
    </location>
</feature>
<keyword evidence="5" id="KW-1185">Reference proteome</keyword>
<dbReference type="PANTHER" id="PTHR35526:SF3">
    <property type="entry name" value="ANTI-SIGMA-F FACTOR RSBW"/>
    <property type="match status" value="1"/>
</dbReference>
<organism evidence="4 5">
    <name type="scientific">Streptomyces fildesensis</name>
    <dbReference type="NCBI Taxonomy" id="375757"/>
    <lineage>
        <taxon>Bacteria</taxon>
        <taxon>Bacillati</taxon>
        <taxon>Actinomycetota</taxon>
        <taxon>Actinomycetes</taxon>
        <taxon>Kitasatosporales</taxon>
        <taxon>Streptomycetaceae</taxon>
        <taxon>Streptomyces</taxon>
    </lineage>
</organism>
<sequence>MLPCAVKPSRSFEYVQVSRTRHDPLPFGKWPHPVSRPSWSEGDPGQVEAPMRRPRPFTGAPAEADLPGQPGSGRQHEGPALHRDQSLPLVPRQDLLTGGPWPLPRTPTACRQARSALRHALRQWGMEHFTDTAELLVSELVTNAVRYAPGPIHLTARGGHALRCHIDDGSRLLPRLHNARPDDEFGRGLALVDQLASDWGVDLTDRGKSVWFELKGAKPF</sequence>
<keyword evidence="1" id="KW-0723">Serine/threonine-protein kinase</keyword>
<keyword evidence="4" id="KW-0547">Nucleotide-binding</keyword>
<keyword evidence="4" id="KW-0067">ATP-binding</keyword>
<dbReference type="InterPro" id="IPR050267">
    <property type="entry name" value="Anti-sigma-factor_SerPK"/>
</dbReference>
<dbReference type="InterPro" id="IPR036890">
    <property type="entry name" value="HATPase_C_sf"/>
</dbReference>
<evidence type="ECO:0000256" key="1">
    <source>
        <dbReference type="ARBA" id="ARBA00022527"/>
    </source>
</evidence>
<dbReference type="SUPFAM" id="SSF55874">
    <property type="entry name" value="ATPase domain of HSP90 chaperone/DNA topoisomerase II/histidine kinase"/>
    <property type="match status" value="1"/>
</dbReference>
<dbReference type="PANTHER" id="PTHR35526">
    <property type="entry name" value="ANTI-SIGMA-F FACTOR RSBW-RELATED"/>
    <property type="match status" value="1"/>
</dbReference>
<keyword evidence="1" id="KW-0808">Transferase</keyword>
<dbReference type="EMBL" id="JBITYG010000002">
    <property type="protein sequence ID" value="MFI9100115.1"/>
    <property type="molecule type" value="Genomic_DNA"/>
</dbReference>
<dbReference type="RefSeq" id="WP_399645001.1">
    <property type="nucleotide sequence ID" value="NZ_JBITYG010000002.1"/>
</dbReference>
<feature type="domain" description="Histidine kinase/HSP90-like ATPase" evidence="3">
    <location>
        <begin position="104"/>
        <end position="212"/>
    </location>
</feature>